<name>A0AAV4NVF6_9ARAC</name>
<protein>
    <submittedName>
        <fullName evidence="1">Uncharacterized protein</fullName>
    </submittedName>
</protein>
<reference evidence="1 2" key="1">
    <citation type="submission" date="2021-06" db="EMBL/GenBank/DDBJ databases">
        <title>Caerostris darwini draft genome.</title>
        <authorList>
            <person name="Kono N."/>
            <person name="Arakawa K."/>
        </authorList>
    </citation>
    <scope>NUCLEOTIDE SEQUENCE [LARGE SCALE GENOMIC DNA]</scope>
</reference>
<evidence type="ECO:0000313" key="2">
    <source>
        <dbReference type="Proteomes" id="UP001054837"/>
    </source>
</evidence>
<sequence>MNTLCSNHRTFFEHSNKYFYFSPFVMPPLVSLYRLPRVHGKRSEINRIVKEGCFQVTVGVTDATENVFPTTEKRAVFELLACKEFLINRKRTLALKRYSKMIQLDA</sequence>
<keyword evidence="2" id="KW-1185">Reference proteome</keyword>
<proteinExistence type="predicted"/>
<organism evidence="1 2">
    <name type="scientific">Caerostris darwini</name>
    <dbReference type="NCBI Taxonomy" id="1538125"/>
    <lineage>
        <taxon>Eukaryota</taxon>
        <taxon>Metazoa</taxon>
        <taxon>Ecdysozoa</taxon>
        <taxon>Arthropoda</taxon>
        <taxon>Chelicerata</taxon>
        <taxon>Arachnida</taxon>
        <taxon>Araneae</taxon>
        <taxon>Araneomorphae</taxon>
        <taxon>Entelegynae</taxon>
        <taxon>Araneoidea</taxon>
        <taxon>Araneidae</taxon>
        <taxon>Caerostris</taxon>
    </lineage>
</organism>
<gene>
    <name evidence="1" type="ORF">CDAR_383311</name>
</gene>
<dbReference type="AlphaFoldDB" id="A0AAV4NVF6"/>
<comment type="caution">
    <text evidence="1">The sequence shown here is derived from an EMBL/GenBank/DDBJ whole genome shotgun (WGS) entry which is preliminary data.</text>
</comment>
<dbReference type="Proteomes" id="UP001054837">
    <property type="component" value="Unassembled WGS sequence"/>
</dbReference>
<dbReference type="EMBL" id="BPLQ01002109">
    <property type="protein sequence ID" value="GIX88870.1"/>
    <property type="molecule type" value="Genomic_DNA"/>
</dbReference>
<evidence type="ECO:0000313" key="1">
    <source>
        <dbReference type="EMBL" id="GIX88870.1"/>
    </source>
</evidence>
<accession>A0AAV4NVF6</accession>